<keyword evidence="2" id="KW-1185">Reference proteome</keyword>
<proteinExistence type="predicted"/>
<evidence type="ECO:0008006" key="3">
    <source>
        <dbReference type="Google" id="ProtNLM"/>
    </source>
</evidence>
<comment type="caution">
    <text evidence="1">The sequence shown here is derived from an EMBL/GenBank/DDBJ whole genome shotgun (WGS) entry which is preliminary data.</text>
</comment>
<reference evidence="2" key="1">
    <citation type="journal article" date="2019" name="Int. J. Syst. Evol. Microbiol.">
        <title>The Global Catalogue of Microorganisms (GCM) 10K type strain sequencing project: providing services to taxonomists for standard genome sequencing and annotation.</title>
        <authorList>
            <consortium name="The Broad Institute Genomics Platform"/>
            <consortium name="The Broad Institute Genome Sequencing Center for Infectious Disease"/>
            <person name="Wu L."/>
            <person name="Ma J."/>
        </authorList>
    </citation>
    <scope>NUCLEOTIDE SEQUENCE [LARGE SCALE GENOMIC DNA]</scope>
    <source>
        <strain evidence="2">KCTC 42423</strain>
    </source>
</reference>
<dbReference type="Proteomes" id="UP001597459">
    <property type="component" value="Unassembled WGS sequence"/>
</dbReference>
<dbReference type="EMBL" id="JBHULX010000001">
    <property type="protein sequence ID" value="MFD2589683.1"/>
    <property type="molecule type" value="Genomic_DNA"/>
</dbReference>
<dbReference type="RefSeq" id="WP_176028905.1">
    <property type="nucleotide sequence ID" value="NZ_JBHSJV010000001.1"/>
</dbReference>
<name>A0ABW5N4Z4_9FLAO</name>
<sequence>MKWYCIFICLICVSCHQYDKDKDVQQILGFIEEDFYKKHAEERLLNNKLMIPPDSLWWEKNNGITRDGGDPIEELTYLDEKDLDYLIKQRAAVENNEPIRYYPYKNKITREALIDLAPYKKAYEEFSREWWRAIKNDRKKEWVVCYSYPVFNKKHTIGFVISYVISQEGFHGENDRRMMIFLKEEGKWKNVW</sequence>
<organism evidence="1 2">
    <name type="scientific">Aquimarina hainanensis</name>
    <dbReference type="NCBI Taxonomy" id="1578017"/>
    <lineage>
        <taxon>Bacteria</taxon>
        <taxon>Pseudomonadati</taxon>
        <taxon>Bacteroidota</taxon>
        <taxon>Flavobacteriia</taxon>
        <taxon>Flavobacteriales</taxon>
        <taxon>Flavobacteriaceae</taxon>
        <taxon>Aquimarina</taxon>
    </lineage>
</organism>
<accession>A0ABW5N4Z4</accession>
<evidence type="ECO:0000313" key="2">
    <source>
        <dbReference type="Proteomes" id="UP001597459"/>
    </source>
</evidence>
<protein>
    <recommendedName>
        <fullName evidence="3">Lipoprotein</fullName>
    </recommendedName>
</protein>
<gene>
    <name evidence="1" type="ORF">ACFSTE_02505</name>
</gene>
<evidence type="ECO:0000313" key="1">
    <source>
        <dbReference type="EMBL" id="MFD2589683.1"/>
    </source>
</evidence>